<reference evidence="1 2" key="1">
    <citation type="journal article" date="2022" name="DNA Res.">
        <title>Chromosomal-level genome assembly of the orchid tree Bauhinia variegata (Leguminosae; Cercidoideae) supports the allotetraploid origin hypothesis of Bauhinia.</title>
        <authorList>
            <person name="Zhong Y."/>
            <person name="Chen Y."/>
            <person name="Zheng D."/>
            <person name="Pang J."/>
            <person name="Liu Y."/>
            <person name="Luo S."/>
            <person name="Meng S."/>
            <person name="Qian L."/>
            <person name="Wei D."/>
            <person name="Dai S."/>
            <person name="Zhou R."/>
        </authorList>
    </citation>
    <scope>NUCLEOTIDE SEQUENCE [LARGE SCALE GENOMIC DNA]</scope>
    <source>
        <strain evidence="1">BV-YZ2020</strain>
    </source>
</reference>
<dbReference type="EMBL" id="CM039439">
    <property type="protein sequence ID" value="KAI4297577.1"/>
    <property type="molecule type" value="Genomic_DNA"/>
</dbReference>
<dbReference type="Proteomes" id="UP000828941">
    <property type="component" value="Chromosome 14"/>
</dbReference>
<sequence length="246" mass="27284">MAAEFTTTISNMAEPNNPFVIVHFTNVLKLNPSNYIAWKTQIQATLIGYDLFKFIDGSHLAPASMVIVENQTTLNPAYTTWMRQDKLLFGALVGTLSTSVASLVTQASTTQDAWVLLEQTYAKPSRGHIKQMKEKLKNITKGTQPIAKYIQTIKACLDHLSTLGKPLDQEDLIDFVLQGLDSSYQSVIDAVNARDTPITLEGLHEKLINKELSLKVTGSTPLLLATTMHVQAKPPNKNRSKPSYRQ</sequence>
<organism evidence="1 2">
    <name type="scientific">Bauhinia variegata</name>
    <name type="common">Purple orchid tree</name>
    <name type="synonym">Phanera variegata</name>
    <dbReference type="NCBI Taxonomy" id="167791"/>
    <lineage>
        <taxon>Eukaryota</taxon>
        <taxon>Viridiplantae</taxon>
        <taxon>Streptophyta</taxon>
        <taxon>Embryophyta</taxon>
        <taxon>Tracheophyta</taxon>
        <taxon>Spermatophyta</taxon>
        <taxon>Magnoliopsida</taxon>
        <taxon>eudicotyledons</taxon>
        <taxon>Gunneridae</taxon>
        <taxon>Pentapetalae</taxon>
        <taxon>rosids</taxon>
        <taxon>fabids</taxon>
        <taxon>Fabales</taxon>
        <taxon>Fabaceae</taxon>
        <taxon>Cercidoideae</taxon>
        <taxon>Cercideae</taxon>
        <taxon>Bauhiniinae</taxon>
        <taxon>Bauhinia</taxon>
    </lineage>
</organism>
<name>A0ACB9KK88_BAUVA</name>
<comment type="caution">
    <text evidence="1">The sequence shown here is derived from an EMBL/GenBank/DDBJ whole genome shotgun (WGS) entry which is preliminary data.</text>
</comment>
<keyword evidence="2" id="KW-1185">Reference proteome</keyword>
<evidence type="ECO:0000313" key="2">
    <source>
        <dbReference type="Proteomes" id="UP000828941"/>
    </source>
</evidence>
<accession>A0ACB9KK88</accession>
<proteinExistence type="predicted"/>
<evidence type="ECO:0000313" key="1">
    <source>
        <dbReference type="EMBL" id="KAI4297577.1"/>
    </source>
</evidence>
<protein>
    <submittedName>
        <fullName evidence="1">Uncharacterized protein</fullName>
    </submittedName>
</protein>
<gene>
    <name evidence="1" type="ORF">L6164_037462</name>
</gene>